<dbReference type="RefSeq" id="WP_369896643.1">
    <property type="nucleotide sequence ID" value="NZ_JBGFFX010000017.1"/>
</dbReference>
<dbReference type="Gene3D" id="6.20.70.20">
    <property type="match status" value="1"/>
</dbReference>
<feature type="domain" description="Long-tail fiber proximal subunit trimerization" evidence="1">
    <location>
        <begin position="399"/>
        <end position="452"/>
    </location>
</feature>
<evidence type="ECO:0000313" key="3">
    <source>
        <dbReference type="Proteomes" id="UP001565243"/>
    </source>
</evidence>
<dbReference type="Proteomes" id="UP001565243">
    <property type="component" value="Unassembled WGS sequence"/>
</dbReference>
<evidence type="ECO:0000259" key="1">
    <source>
        <dbReference type="Pfam" id="PF21446"/>
    </source>
</evidence>
<proteinExistence type="predicted"/>
<organism evidence="2 3">
    <name type="scientific">Erwinia aeris</name>
    <dbReference type="NCBI Taxonomy" id="3239803"/>
    <lineage>
        <taxon>Bacteria</taxon>
        <taxon>Pseudomonadati</taxon>
        <taxon>Pseudomonadota</taxon>
        <taxon>Gammaproteobacteria</taxon>
        <taxon>Enterobacterales</taxon>
        <taxon>Erwiniaceae</taxon>
        <taxon>Erwinia</taxon>
    </lineage>
</organism>
<reference evidence="2 3" key="1">
    <citation type="submission" date="2024-07" db="EMBL/GenBank/DDBJ databases">
        <authorList>
            <person name="Hebao G."/>
        </authorList>
    </citation>
    <scope>NUCLEOTIDE SEQUENCE [LARGE SCALE GENOMIC DNA]</scope>
    <source>
        <strain evidence="2 3">ACCC 02193</strain>
    </source>
</reference>
<keyword evidence="3" id="KW-1185">Reference proteome</keyword>
<accession>A0ABV4EDT0</accession>
<gene>
    <name evidence="2" type="ORF">AB6T85_21630</name>
</gene>
<feature type="domain" description="Long-tail fiber proximal subunit trimerization" evidence="1">
    <location>
        <begin position="227"/>
        <end position="290"/>
    </location>
</feature>
<comment type="caution">
    <text evidence="2">The sequence shown here is derived from an EMBL/GenBank/DDBJ whole genome shotgun (WGS) entry which is preliminary data.</text>
</comment>
<sequence>MGAVTALGGVSVVAPNAQSGLVADVQYFEQFGSAAFNRKAFGIFSAGVYRGYTVTPANGLNVTIGLDGDRPGVASVYVDNFQITVQLLTEQTLPLTAGKQNFVILEAVYGQGVLTRQVDNSVAQEAATLRVVFAESDIPANAIEIARITLEADVQSVTKEKIDTTKRHQFQVSFESTNDINDGADNRLLTVKAGKSFLPLSGGTVTGKLVVKGGVTSEGYLSVKDAGEFEGSVKSKGEFISNGFNTNGNNFRMVSEKYGVIHRNDGVGFYMLATNANDAYGNYNSLRPFTMELASGFVTLGHGAKVQGNFEAANASTLKGSLTVSGAAAFASTVNISGSLSVANKVSIGSPPTGNFSSNLSSINIGDNDSGFICPGDGLLDLYLNDAKYMGFDIANRRIYGEGEFITNQANGYRILSPNQGVIHRFDGSTYYLLFTDVGNQYGGWNGLRPFAVNASNGDVTLNHNVNVGNTLMAGGELQANHGNVRIAGDGNVYGSIWGGWINNWIQGNFVQRGAGDAVQDMRLAGEGGGILNGTFKAPGGCVMTGWYTEGSSPGGDTIFYRAIQKCVNGNWYTIGQL</sequence>
<dbReference type="InterPro" id="IPR048390">
    <property type="entry name" value="Gp34_trimer"/>
</dbReference>
<protein>
    <recommendedName>
        <fullName evidence="1">Long-tail fiber proximal subunit trimerization domain-containing protein</fullName>
    </recommendedName>
</protein>
<name>A0ABV4EDT0_9GAMM</name>
<evidence type="ECO:0000313" key="2">
    <source>
        <dbReference type="EMBL" id="MEY8773015.1"/>
    </source>
</evidence>
<dbReference type="Pfam" id="PF21446">
    <property type="entry name" value="Gp34_trimer"/>
    <property type="match status" value="2"/>
</dbReference>
<dbReference type="EMBL" id="JBGFFX010000017">
    <property type="protein sequence ID" value="MEY8773015.1"/>
    <property type="molecule type" value="Genomic_DNA"/>
</dbReference>